<gene>
    <name evidence="3" type="ORF">HNP52_002975</name>
</gene>
<evidence type="ECO:0000259" key="2">
    <source>
        <dbReference type="Pfam" id="PF16220"/>
    </source>
</evidence>
<dbReference type="PANTHER" id="PTHR30273:SF2">
    <property type="entry name" value="PROTEIN FECR"/>
    <property type="match status" value="1"/>
</dbReference>
<sequence>MTGSMDMSGEIAERAREWVRLLASGEARAGALAELRQWLAADPAHARAFERERAFWQELELHRGLFAQPELPPVTARRDRRGAGGWRALPRSVRRGLVGAGMAACLAVLVAAPELNVRLQADHLTGTGEIRSVALADGSAAMLDSGSAIAVEYASGERRVRLLRGRAWFNVAHDDRRPFRVDAAGGTTEDIGTAFEVSTGNGEGADVAVGQGAVRVIAARGAMPLTAGQRAHYVDGAVARLANVRPDRVAAWRMGELLIDRQPAAAAITEIRRYRVAPVILMADLGRAKPVSGVFRVDRPDDALAAIAAAAGLRLTCLPGGILLIR</sequence>
<comment type="caution">
    <text evidence="3">The sequence shown here is derived from an EMBL/GenBank/DDBJ whole genome shotgun (WGS) entry which is preliminary data.</text>
</comment>
<organism evidence="3 4">
    <name type="scientific">Sphingomonas kyeonggiensis</name>
    <dbReference type="NCBI Taxonomy" id="1268553"/>
    <lineage>
        <taxon>Bacteria</taxon>
        <taxon>Pseudomonadati</taxon>
        <taxon>Pseudomonadota</taxon>
        <taxon>Alphaproteobacteria</taxon>
        <taxon>Sphingomonadales</taxon>
        <taxon>Sphingomonadaceae</taxon>
        <taxon>Sphingomonas</taxon>
    </lineage>
</organism>
<dbReference type="InterPro" id="IPR032623">
    <property type="entry name" value="FecR_N"/>
</dbReference>
<protein>
    <submittedName>
        <fullName evidence="3">Transmembrane sensor</fullName>
    </submittedName>
</protein>
<feature type="domain" description="FecR N-terminal" evidence="2">
    <location>
        <begin position="13"/>
        <end position="51"/>
    </location>
</feature>
<feature type="domain" description="FecR protein" evidence="1">
    <location>
        <begin position="123"/>
        <end position="215"/>
    </location>
</feature>
<proteinExistence type="predicted"/>
<dbReference type="PANTHER" id="PTHR30273">
    <property type="entry name" value="PERIPLASMIC SIGNAL SENSOR AND SIGMA FACTOR ACTIVATOR FECR-RELATED"/>
    <property type="match status" value="1"/>
</dbReference>
<dbReference type="GO" id="GO:0016989">
    <property type="term" value="F:sigma factor antagonist activity"/>
    <property type="evidence" value="ECO:0007669"/>
    <property type="project" value="TreeGrafter"/>
</dbReference>
<name>A0A7W7NSF2_9SPHN</name>
<keyword evidence="3" id="KW-0812">Transmembrane</keyword>
<dbReference type="AlphaFoldDB" id="A0A7W7NSF2"/>
<dbReference type="Gene3D" id="2.60.120.1440">
    <property type="match status" value="1"/>
</dbReference>
<dbReference type="Pfam" id="PF04773">
    <property type="entry name" value="FecR"/>
    <property type="match status" value="1"/>
</dbReference>
<evidence type="ECO:0000259" key="1">
    <source>
        <dbReference type="Pfam" id="PF04773"/>
    </source>
</evidence>
<reference evidence="3 4" key="1">
    <citation type="submission" date="2020-08" db="EMBL/GenBank/DDBJ databases">
        <title>Functional genomics of gut bacteria from endangered species of beetles.</title>
        <authorList>
            <person name="Carlos-Shanley C."/>
        </authorList>
    </citation>
    <scope>NUCLEOTIDE SEQUENCE [LARGE SCALE GENOMIC DNA]</scope>
    <source>
        <strain evidence="3 4">S00224</strain>
    </source>
</reference>
<evidence type="ECO:0000313" key="4">
    <source>
        <dbReference type="Proteomes" id="UP000575241"/>
    </source>
</evidence>
<dbReference type="InterPro" id="IPR006860">
    <property type="entry name" value="FecR"/>
</dbReference>
<dbReference type="PIRSF" id="PIRSF018266">
    <property type="entry name" value="FecR"/>
    <property type="match status" value="1"/>
</dbReference>
<keyword evidence="4" id="KW-1185">Reference proteome</keyword>
<dbReference type="EMBL" id="JACHLN010000003">
    <property type="protein sequence ID" value="MBB4839883.1"/>
    <property type="molecule type" value="Genomic_DNA"/>
</dbReference>
<dbReference type="InterPro" id="IPR012373">
    <property type="entry name" value="Ferrdict_sens_TM"/>
</dbReference>
<keyword evidence="3" id="KW-0472">Membrane</keyword>
<dbReference type="Pfam" id="PF16220">
    <property type="entry name" value="DUF4880"/>
    <property type="match status" value="1"/>
</dbReference>
<evidence type="ECO:0000313" key="3">
    <source>
        <dbReference type="EMBL" id="MBB4839883.1"/>
    </source>
</evidence>
<dbReference type="Proteomes" id="UP000575241">
    <property type="component" value="Unassembled WGS sequence"/>
</dbReference>
<accession>A0A7W7NSF2</accession>